<dbReference type="Gene3D" id="1.10.10.60">
    <property type="entry name" value="Homeodomain-like"/>
    <property type="match status" value="1"/>
</dbReference>
<evidence type="ECO:0000256" key="1">
    <source>
        <dbReference type="ARBA" id="ARBA00023015"/>
    </source>
</evidence>
<dbReference type="EMBL" id="JANQDX010000018">
    <property type="protein sequence ID" value="KAL0906073.1"/>
    <property type="molecule type" value="Genomic_DNA"/>
</dbReference>
<dbReference type="PROSITE" id="PS51294">
    <property type="entry name" value="HTH_MYB"/>
    <property type="match status" value="1"/>
</dbReference>
<evidence type="ECO:0000256" key="4">
    <source>
        <dbReference type="ARBA" id="ARBA00023242"/>
    </source>
</evidence>
<evidence type="ECO:0000256" key="2">
    <source>
        <dbReference type="ARBA" id="ARBA00023125"/>
    </source>
</evidence>
<evidence type="ECO:0000256" key="3">
    <source>
        <dbReference type="ARBA" id="ARBA00023163"/>
    </source>
</evidence>
<accession>A0ABD0U2H5</accession>
<dbReference type="FunFam" id="1.10.10.60:FF:000002">
    <property type="entry name" value="Myb family transcription factor"/>
    <property type="match status" value="1"/>
</dbReference>
<feature type="domain" description="HTH myb-type" evidence="6">
    <location>
        <begin position="91"/>
        <end position="151"/>
    </location>
</feature>
<feature type="compositionally biased region" description="Acidic residues" evidence="5">
    <location>
        <begin position="29"/>
        <end position="44"/>
    </location>
</feature>
<proteinExistence type="predicted"/>
<evidence type="ECO:0000256" key="5">
    <source>
        <dbReference type="SAM" id="MobiDB-lite"/>
    </source>
</evidence>
<dbReference type="NCBIfam" id="TIGR01557">
    <property type="entry name" value="myb_SHAQKYF"/>
    <property type="match status" value="1"/>
</dbReference>
<gene>
    <name evidence="7" type="ORF">M5K25_024535</name>
</gene>
<dbReference type="InterPro" id="IPR009057">
    <property type="entry name" value="Homeodomain-like_sf"/>
</dbReference>
<dbReference type="AlphaFoldDB" id="A0ABD0U2H5"/>
<dbReference type="InterPro" id="IPR001005">
    <property type="entry name" value="SANT/Myb"/>
</dbReference>
<dbReference type="Proteomes" id="UP001552299">
    <property type="component" value="Unassembled WGS sequence"/>
</dbReference>
<organism evidence="7 8">
    <name type="scientific">Dendrobium thyrsiflorum</name>
    <name type="common">Pinecone-like raceme dendrobium</name>
    <name type="synonym">Orchid</name>
    <dbReference type="NCBI Taxonomy" id="117978"/>
    <lineage>
        <taxon>Eukaryota</taxon>
        <taxon>Viridiplantae</taxon>
        <taxon>Streptophyta</taxon>
        <taxon>Embryophyta</taxon>
        <taxon>Tracheophyta</taxon>
        <taxon>Spermatophyta</taxon>
        <taxon>Magnoliopsida</taxon>
        <taxon>Liliopsida</taxon>
        <taxon>Asparagales</taxon>
        <taxon>Orchidaceae</taxon>
        <taxon>Epidendroideae</taxon>
        <taxon>Malaxideae</taxon>
        <taxon>Dendrobiinae</taxon>
        <taxon>Dendrobium</taxon>
    </lineage>
</organism>
<name>A0ABD0U2H5_DENTH</name>
<evidence type="ECO:0000313" key="7">
    <source>
        <dbReference type="EMBL" id="KAL0906073.1"/>
    </source>
</evidence>
<dbReference type="PANTHER" id="PTHR31314">
    <property type="entry name" value="MYB FAMILY TRANSCRIPTION FACTOR PHL7-LIKE"/>
    <property type="match status" value="1"/>
</dbReference>
<keyword evidence="8" id="KW-1185">Reference proteome</keyword>
<keyword evidence="2" id="KW-0238">DNA-binding</keyword>
<evidence type="ECO:0000313" key="8">
    <source>
        <dbReference type="Proteomes" id="UP001552299"/>
    </source>
</evidence>
<evidence type="ECO:0000259" key="6">
    <source>
        <dbReference type="PROSITE" id="PS51294"/>
    </source>
</evidence>
<dbReference type="InterPro" id="IPR017930">
    <property type="entry name" value="Myb_dom"/>
</dbReference>
<dbReference type="PANTHER" id="PTHR31314:SF164">
    <property type="entry name" value="HTH MYB-TYPE DOMAIN-CONTAINING PROTEIN"/>
    <property type="match status" value="1"/>
</dbReference>
<keyword evidence="3" id="KW-0804">Transcription</keyword>
<sequence>MDEEKGKEVVEIYDEETLMLRPPKKPLDLNEEIDEENEKEEEEDKGSSSEVMGGSDHGSSNGEGDRGSSESKGDEEERRERLGPTVRQYVRSKMPRLRWTPELHLSFVHAVERLGGQERATPKLVLQMMNVRGLSIAHVKSHLQMYRSKKLDDSGQERSNISSALLPFDAHMRRSDRFHEMFYQRPGSYQPFRMERGSFFRAGNIHEADWFYKVLQKSQSQQSLSDFKNTSFSRNQEWVFNQHIAARANSIKEQNHANGLIHDMIFKKEGKTSASHLFDVRDVLTVNEISRKPYKLQEERQWQLGRSTYHNENLISSSMSNSNFGKRVNNYIINQSSLRDPFAFNSRHETQNFKSPIHQAELTKQEVLESEEPLRDTKRMRLIKEENEKMPDLQLSLSTSSMENGFDAKRSSEPGVDSELSLSLTPTISTENNKIFKMQDKIKNSEIDFFKMSSSNKSTIRMSTLDLTMSIN</sequence>
<dbReference type="Pfam" id="PF00249">
    <property type="entry name" value="Myb_DNA-binding"/>
    <property type="match status" value="1"/>
</dbReference>
<keyword evidence="4" id="KW-0539">Nucleus</keyword>
<comment type="caution">
    <text evidence="7">The sequence shown here is derived from an EMBL/GenBank/DDBJ whole genome shotgun (WGS) entry which is preliminary data.</text>
</comment>
<feature type="region of interest" description="Disordered" evidence="5">
    <location>
        <begin position="1"/>
        <end position="86"/>
    </location>
</feature>
<dbReference type="InterPro" id="IPR006447">
    <property type="entry name" value="Myb_dom_plants"/>
</dbReference>
<dbReference type="GO" id="GO:0003677">
    <property type="term" value="F:DNA binding"/>
    <property type="evidence" value="ECO:0007669"/>
    <property type="project" value="UniProtKB-KW"/>
</dbReference>
<feature type="compositionally biased region" description="Basic and acidic residues" evidence="5">
    <location>
        <begin position="1"/>
        <end position="10"/>
    </location>
</feature>
<keyword evidence="1" id="KW-0805">Transcription regulation</keyword>
<feature type="compositionally biased region" description="Basic and acidic residues" evidence="5">
    <location>
        <begin position="63"/>
        <end position="82"/>
    </location>
</feature>
<protein>
    <recommendedName>
        <fullName evidence="6">HTH myb-type domain-containing protein</fullName>
    </recommendedName>
</protein>
<reference evidence="7 8" key="1">
    <citation type="journal article" date="2024" name="Plant Biotechnol. J.">
        <title>Dendrobium thyrsiflorum genome and its molecular insights into genes involved in important horticultural traits.</title>
        <authorList>
            <person name="Chen B."/>
            <person name="Wang J.Y."/>
            <person name="Zheng P.J."/>
            <person name="Li K.L."/>
            <person name="Liang Y.M."/>
            <person name="Chen X.F."/>
            <person name="Zhang C."/>
            <person name="Zhao X."/>
            <person name="He X."/>
            <person name="Zhang G.Q."/>
            <person name="Liu Z.J."/>
            <person name="Xu Q."/>
        </authorList>
    </citation>
    <scope>NUCLEOTIDE SEQUENCE [LARGE SCALE GENOMIC DNA]</scope>
    <source>
        <strain evidence="7">GZMU011</strain>
    </source>
</reference>
<dbReference type="SUPFAM" id="SSF46689">
    <property type="entry name" value="Homeodomain-like"/>
    <property type="match status" value="1"/>
</dbReference>
<dbReference type="InterPro" id="IPR046955">
    <property type="entry name" value="PHR1-like"/>
</dbReference>